<sequence length="550" mass="61880">MKIKSKKSWLFLVTSITAISAATFAIACSNAQTEDPKQVVTPPTTEQPKKDDKTNQSIEKPPINKENETLINSETSANPLFDFGPDPLDITDISGILQEQKVEKKFPDSGIKALDTVISKYPLVNYNGRGIQESGNNNPFTKYSSDHYKEIQNEQYDTVKDYTFRIKIQERQMNVKGDAPAETWGTIWVLDYLKEKDGKYPLTWYFGTNLHVAAPLNHQYAIQGQSALAAHEAVLIQISDTENVKLTNYPTMFYSAQNFLGANDEGIELNAAHGSYSYGDLFDYKNLKNYAKDFAVIKVEFKDEAEARKVTRDFATNEKYQTPKLKFNKRSILETKTGDDLASENGIYVYGYPAAGTSGATVNIRSNIDSSETASGYSVLVRDYMIYNNYGQKLPGIYDNMYINGGSIYQTDDKSNYGNTGRSVRYPIDMWLYDRYYTRFGLTIGINNSNLGQGSSGSIVIDRDYNVIGVNWGGEDTSQSGLIDPLVSSEYKNKDGKIVFYEYDLIHGRGSKQTRSYASELKKLLAKEEYKDKTSWLLGDEVNPTNSENK</sequence>
<dbReference type="InterPro" id="IPR022381">
    <property type="entry name" value="Uncharacterised_MG067"/>
</dbReference>
<keyword evidence="1" id="KW-0472">Membrane</keyword>
<evidence type="ECO:0000256" key="2">
    <source>
        <dbReference type="SAM" id="MobiDB-lite"/>
    </source>
</evidence>
<dbReference type="Proteomes" id="UP000216943">
    <property type="component" value="Unassembled WGS sequence"/>
</dbReference>
<dbReference type="AlphaFoldDB" id="A0A269TIC8"/>
<gene>
    <name evidence="5" type="ORF">CJJ23_04540</name>
</gene>
<dbReference type="NCBIfam" id="NF045841">
    <property type="entry name" value="Ig_SerProt_MIP"/>
    <property type="match status" value="1"/>
</dbReference>
<evidence type="ECO:0000256" key="1">
    <source>
        <dbReference type="ARBA" id="ARBA00022475"/>
    </source>
</evidence>
<feature type="chain" id="PRO_5012989902" description="DUF31 domain-containing protein" evidence="3">
    <location>
        <begin position="28"/>
        <end position="550"/>
    </location>
</feature>
<keyword evidence="3" id="KW-0732">Signal</keyword>
<evidence type="ECO:0000256" key="3">
    <source>
        <dbReference type="SAM" id="SignalP"/>
    </source>
</evidence>
<organism evidence="5 6">
    <name type="scientific">Mycoplasmopsis agassizii</name>
    <dbReference type="NCBI Taxonomy" id="33922"/>
    <lineage>
        <taxon>Bacteria</taxon>
        <taxon>Bacillati</taxon>
        <taxon>Mycoplasmatota</taxon>
        <taxon>Mycoplasmoidales</taxon>
        <taxon>Metamycoplasmataceae</taxon>
        <taxon>Mycoplasmopsis</taxon>
    </lineage>
</organism>
<keyword evidence="1" id="KW-1003">Cell membrane</keyword>
<feature type="signal peptide" evidence="3">
    <location>
        <begin position="1"/>
        <end position="27"/>
    </location>
</feature>
<dbReference type="InterPro" id="IPR022382">
    <property type="entry name" value="Mycoplasma_peptidase_DUF31"/>
</dbReference>
<feature type="region of interest" description="Disordered" evidence="2">
    <location>
        <begin position="33"/>
        <end position="67"/>
    </location>
</feature>
<dbReference type="InterPro" id="IPR009003">
    <property type="entry name" value="Peptidase_S1_PA"/>
</dbReference>
<comment type="caution">
    <text evidence="5">The sequence shown here is derived from an EMBL/GenBank/DDBJ whole genome shotgun (WGS) entry which is preliminary data.</text>
</comment>
<evidence type="ECO:0000313" key="6">
    <source>
        <dbReference type="Proteomes" id="UP000216943"/>
    </source>
</evidence>
<protein>
    <recommendedName>
        <fullName evidence="4">DUF31 domain-containing protein</fullName>
    </recommendedName>
</protein>
<proteinExistence type="predicted"/>
<reference evidence="6" key="1">
    <citation type="submission" date="2017-08" db="EMBL/GenBank/DDBJ databases">
        <authorList>
            <person name="Alvarez-Ponce D."/>
            <person name="Weitzman C.L."/>
            <person name="Tillett R.L."/>
            <person name="Sandmeier F.C."/>
            <person name="Tracy C.R."/>
        </authorList>
    </citation>
    <scope>NUCLEOTIDE SEQUENCE [LARGE SCALE GENOMIC DNA]</scope>
    <source>
        <strain evidence="6">723</strain>
    </source>
</reference>
<dbReference type="EMBL" id="NQNY01000018">
    <property type="protein sequence ID" value="PAK20930.1"/>
    <property type="molecule type" value="Genomic_DNA"/>
</dbReference>
<dbReference type="PROSITE" id="PS51257">
    <property type="entry name" value="PROKAR_LIPOPROTEIN"/>
    <property type="match status" value="1"/>
</dbReference>
<dbReference type="Pfam" id="PF01732">
    <property type="entry name" value="Mycop_pep_DUF31"/>
    <property type="match status" value="1"/>
</dbReference>
<accession>A0A269TIC8</accession>
<feature type="domain" description="DUF31" evidence="4">
    <location>
        <begin position="153"/>
        <end position="473"/>
    </location>
</feature>
<name>A0A269TIC8_9BACT</name>
<dbReference type="RefSeq" id="WP_095335160.1">
    <property type="nucleotide sequence ID" value="NZ_NQNY01000018.1"/>
</dbReference>
<dbReference type="SUPFAM" id="SSF50494">
    <property type="entry name" value="Trypsin-like serine proteases"/>
    <property type="match status" value="1"/>
</dbReference>
<evidence type="ECO:0000313" key="5">
    <source>
        <dbReference type="EMBL" id="PAK20930.1"/>
    </source>
</evidence>
<dbReference type="PRINTS" id="PR00840">
    <property type="entry name" value="Y06768FAMILY"/>
</dbReference>
<evidence type="ECO:0000259" key="4">
    <source>
        <dbReference type="Pfam" id="PF01732"/>
    </source>
</evidence>
<dbReference type="OrthoDB" id="394758at2"/>